<dbReference type="EMBL" id="JBDPZC010000010">
    <property type="protein sequence ID" value="MEO3714892.1"/>
    <property type="molecule type" value="Genomic_DNA"/>
</dbReference>
<proteinExistence type="predicted"/>
<dbReference type="InterPro" id="IPR002346">
    <property type="entry name" value="Mopterin_DH_FAD-bd"/>
</dbReference>
<dbReference type="PANTHER" id="PTHR45444:SF3">
    <property type="entry name" value="XANTHINE DEHYDROGENASE"/>
    <property type="match status" value="1"/>
</dbReference>
<dbReference type="NCBIfam" id="TIGR02963">
    <property type="entry name" value="xanthine_xdhA"/>
    <property type="match status" value="1"/>
</dbReference>
<dbReference type="SUPFAM" id="SSF55447">
    <property type="entry name" value="CO dehydrogenase flavoprotein C-terminal domain-like"/>
    <property type="match status" value="1"/>
</dbReference>
<evidence type="ECO:0000256" key="5">
    <source>
        <dbReference type="ARBA" id="ARBA00023004"/>
    </source>
</evidence>
<dbReference type="EC" id="1.17.1.4" evidence="7"/>
<dbReference type="InterPro" id="IPR012175">
    <property type="entry name" value="Xanth_DH_ssu_bac"/>
</dbReference>
<dbReference type="Pfam" id="PF00111">
    <property type="entry name" value="Fer2"/>
    <property type="match status" value="1"/>
</dbReference>
<evidence type="ECO:0000259" key="6">
    <source>
        <dbReference type="PROSITE" id="PS51387"/>
    </source>
</evidence>
<keyword evidence="5" id="KW-0408">Iron</keyword>
<dbReference type="InterPro" id="IPR002888">
    <property type="entry name" value="2Fe-2S-bd"/>
</dbReference>
<feature type="domain" description="FAD-binding PCMH-type" evidence="6">
    <location>
        <begin position="199"/>
        <end position="377"/>
    </location>
</feature>
<dbReference type="RefSeq" id="WP_347612013.1">
    <property type="nucleotide sequence ID" value="NZ_JBDPZC010000010.1"/>
</dbReference>
<dbReference type="InterPro" id="IPR012675">
    <property type="entry name" value="Beta-grasp_dom_sf"/>
</dbReference>
<dbReference type="GO" id="GO:0004854">
    <property type="term" value="F:xanthine dehydrogenase activity"/>
    <property type="evidence" value="ECO:0007669"/>
    <property type="project" value="UniProtKB-EC"/>
</dbReference>
<dbReference type="PROSITE" id="PS51387">
    <property type="entry name" value="FAD_PCMH"/>
    <property type="match status" value="1"/>
</dbReference>
<protein>
    <submittedName>
        <fullName evidence="7">Xanthine dehydrogenase small subunit</fullName>
        <ecNumber evidence="7">1.17.1.4</ecNumber>
    </submittedName>
</protein>
<dbReference type="Gene3D" id="1.10.150.120">
    <property type="entry name" value="[2Fe-2S]-binding domain"/>
    <property type="match status" value="1"/>
</dbReference>
<dbReference type="InterPro" id="IPR016166">
    <property type="entry name" value="FAD-bd_PCMH"/>
</dbReference>
<keyword evidence="2" id="KW-0479">Metal-binding</keyword>
<dbReference type="InterPro" id="IPR036318">
    <property type="entry name" value="FAD-bd_PCMH-like_sf"/>
</dbReference>
<dbReference type="Proteomes" id="UP001462640">
    <property type="component" value="Unassembled WGS sequence"/>
</dbReference>
<keyword evidence="8" id="KW-1185">Reference proteome</keyword>
<dbReference type="Gene3D" id="3.30.390.50">
    <property type="entry name" value="CO dehydrogenase flavoprotein, C-terminal domain"/>
    <property type="match status" value="1"/>
</dbReference>
<accession>A0ABV0GII6</accession>
<evidence type="ECO:0000313" key="8">
    <source>
        <dbReference type="Proteomes" id="UP001462640"/>
    </source>
</evidence>
<evidence type="ECO:0000256" key="4">
    <source>
        <dbReference type="ARBA" id="ARBA00023002"/>
    </source>
</evidence>
<gene>
    <name evidence="7" type="primary">xdhA</name>
    <name evidence="7" type="ORF">ABDJ40_19160</name>
</gene>
<dbReference type="InterPro" id="IPR036884">
    <property type="entry name" value="2Fe-2S-bd_dom_sf"/>
</dbReference>
<dbReference type="Pfam" id="PF03450">
    <property type="entry name" value="CO_deh_flav_C"/>
    <property type="match status" value="1"/>
</dbReference>
<name>A0ABV0GII6_9BURK</name>
<dbReference type="Pfam" id="PF00941">
    <property type="entry name" value="FAD_binding_5"/>
    <property type="match status" value="1"/>
</dbReference>
<dbReference type="SMART" id="SM01092">
    <property type="entry name" value="CO_deh_flav_C"/>
    <property type="match status" value="1"/>
</dbReference>
<organism evidence="7 8">
    <name type="scientific">Roseateles flavus</name>
    <dbReference type="NCBI Taxonomy" id="3149041"/>
    <lineage>
        <taxon>Bacteria</taxon>
        <taxon>Pseudomonadati</taxon>
        <taxon>Pseudomonadota</taxon>
        <taxon>Betaproteobacteria</taxon>
        <taxon>Burkholderiales</taxon>
        <taxon>Sphaerotilaceae</taxon>
        <taxon>Roseateles</taxon>
    </lineage>
</organism>
<dbReference type="InterPro" id="IPR036010">
    <property type="entry name" value="2Fe-2S_ferredoxin-like_sf"/>
</dbReference>
<dbReference type="InterPro" id="IPR001041">
    <property type="entry name" value="2Fe-2S_ferredoxin-type"/>
</dbReference>
<comment type="caution">
    <text evidence="7">The sequence shown here is derived from an EMBL/GenBank/DDBJ whole genome shotgun (WGS) entry which is preliminary data.</text>
</comment>
<dbReference type="InterPro" id="IPR016167">
    <property type="entry name" value="FAD-bd_PCMH_sub1"/>
</dbReference>
<evidence type="ECO:0000256" key="2">
    <source>
        <dbReference type="ARBA" id="ARBA00022723"/>
    </source>
</evidence>
<keyword evidence="3" id="KW-0274">FAD</keyword>
<keyword evidence="4 7" id="KW-0560">Oxidoreductase</keyword>
<dbReference type="InterPro" id="IPR016208">
    <property type="entry name" value="Ald_Oxase/xanthine_DH-like"/>
</dbReference>
<dbReference type="InterPro" id="IPR036683">
    <property type="entry name" value="CO_DH_flav_C_dom_sf"/>
</dbReference>
<dbReference type="PIRSF" id="PIRSF036557">
    <property type="entry name" value="XdhA_RC"/>
    <property type="match status" value="1"/>
</dbReference>
<reference evidence="7 8" key="1">
    <citation type="submission" date="2024-05" db="EMBL/GenBank/DDBJ databases">
        <title>Roseateles sp. 2.12 16S ribosomal RNA gene Genome sequencing and assembly.</title>
        <authorList>
            <person name="Woo H."/>
        </authorList>
    </citation>
    <scope>NUCLEOTIDE SEQUENCE [LARGE SCALE GENOMIC DNA]</scope>
    <source>
        <strain evidence="7 8">2.12</strain>
    </source>
</reference>
<dbReference type="Gene3D" id="3.10.20.30">
    <property type="match status" value="1"/>
</dbReference>
<dbReference type="Gene3D" id="3.30.465.10">
    <property type="match status" value="1"/>
</dbReference>
<dbReference type="SUPFAM" id="SSF56176">
    <property type="entry name" value="FAD-binding/transporter-associated domain-like"/>
    <property type="match status" value="1"/>
</dbReference>
<dbReference type="InterPro" id="IPR016169">
    <property type="entry name" value="FAD-bd_PCMH_sub2"/>
</dbReference>
<dbReference type="Pfam" id="PF01799">
    <property type="entry name" value="Fer2_2"/>
    <property type="match status" value="1"/>
</dbReference>
<dbReference type="PROSITE" id="PS00197">
    <property type="entry name" value="2FE2S_FER_1"/>
    <property type="match status" value="1"/>
</dbReference>
<dbReference type="InterPro" id="IPR005107">
    <property type="entry name" value="CO_DH_flav_C"/>
</dbReference>
<dbReference type="SUPFAM" id="SSF47741">
    <property type="entry name" value="CO dehydrogenase ISP C-domain like"/>
    <property type="match status" value="1"/>
</dbReference>
<keyword evidence="1" id="KW-0285">Flavoprotein</keyword>
<dbReference type="InterPro" id="IPR006058">
    <property type="entry name" value="2Fe2S_fd_BS"/>
</dbReference>
<evidence type="ECO:0000256" key="1">
    <source>
        <dbReference type="ARBA" id="ARBA00022630"/>
    </source>
</evidence>
<dbReference type="SUPFAM" id="SSF54292">
    <property type="entry name" value="2Fe-2S ferredoxin-like"/>
    <property type="match status" value="1"/>
</dbReference>
<dbReference type="Gene3D" id="3.30.43.10">
    <property type="entry name" value="Uridine Diphospho-n-acetylenolpyruvylglucosamine Reductase, domain 2"/>
    <property type="match status" value="1"/>
</dbReference>
<evidence type="ECO:0000313" key="7">
    <source>
        <dbReference type="EMBL" id="MEO3714892.1"/>
    </source>
</evidence>
<dbReference type="PANTHER" id="PTHR45444">
    <property type="entry name" value="XANTHINE DEHYDROGENASE"/>
    <property type="match status" value="1"/>
</dbReference>
<dbReference type="InterPro" id="IPR014307">
    <property type="entry name" value="Xanthine_DH_ssu"/>
</dbReference>
<evidence type="ECO:0000256" key="3">
    <source>
        <dbReference type="ARBA" id="ARBA00022827"/>
    </source>
</evidence>
<sequence length="515" mass="56480">MNTRPIRFFFRGQIQEVRSLPPTTSVLRWLRESADACGSKEGCAEGDCGACTVLVGELDAQERLQLRNLNACIQFLPMLDGKALFTVEDLGSSRQLNPVQQALVDCHGSQCGFCTPGFAMTLQALYESHQAAGTRPSRQQLADGLAGNLCRCTGYRPILDAGEQMFERPVQRLDTSAAEAALRQLREDAPLAYEAFDPAQQAPRQFLAPRSLEDLAVLRQQWPQSRLLAGATDIGLWVNKQHRDVGTLISTLQVAALREWRAEPWHDGQPGLWIGAAVSLEDAWTALVDRVPALRELWLRFASPPVRHAGTLGGNIANGSPIGDGAPALIALGAEIVLRLGAAQRRLPLQDFYLDYMKNALQPGEFVEALHLPLPGEDWQLRGYKIAKRYDSDISAVCAVFALRLAQGKVREARLVYGGMAGIVKRASQAEAALLDQAWDEHTLQTAVAALPQDFQPLSDLRASAAYRLQVAGNLLRRFWLETRTDSPLPAARSGLWWATQLGRDGQQPVTGAQP</sequence>